<keyword evidence="3" id="KW-1185">Reference proteome</keyword>
<evidence type="ECO:0008006" key="4">
    <source>
        <dbReference type="Google" id="ProtNLM"/>
    </source>
</evidence>
<keyword evidence="1" id="KW-0732">Signal</keyword>
<comment type="caution">
    <text evidence="2">The sequence shown here is derived from an EMBL/GenBank/DDBJ whole genome shotgun (WGS) entry which is preliminary data.</text>
</comment>
<sequence length="650" mass="75872">MKNLAYILFLCIWGLPSFAQIADNAQFGDNDNNRSPFADRDSVPQQNVEHFRRTWRWAHDGVYRQDVPLDTTLDNIHNYNYIFKKSVANTYLANFPSPYISDIFINRAPDQDFFALTNIRAYLYRPVDALYFNTTTPFTQLTYFTGGGKGKNETLLDVWHTQNIRPFWNAGFRYNLISSDGRYMNQKSKAYNFSLFSSYEYERLAISFFLNQNNGKFNENGGITDKKYIRDTTINAENIPVNLSNTSNSYRNFNFYAQVQYNIGKPKEVITPTDTTITYPAKALFSATIEDNIHRFKEANVNRDFFPVTYLDTVTSLDIQSDKIYEITTKFVVNEHPKHKYLPGVYAGLNYKYLDYSGRTSLDTVNNYGKKKYSGIWLTGGLFNVDSTAIFNFDASARLCLIGDYVGNFTIEGFIQQYFNKNRNSYVKVDALIESKAVNPFFSNYIGNHDYWENNFNNIKTLNIQGRYVNEKLRTEVGIAWSNIIDYVYFDTTSMPVQSSKTLMVLTAWGKQNFKAGNFHFDQTVYFQKSTQEDILSLPVIALYSHNYYENTFFKKALKFCVGIDLFYNTKFYADKYKPSSMQFYNQRDEKTGGYPKVDVFIDFAIKRAHLFLKYEHLNYYFTNGEYFSALNYPINPAMFKFGLKWNFFD</sequence>
<organism evidence="2 3">
    <name type="scientific">Odoribacter laneus YIT 12061</name>
    <dbReference type="NCBI Taxonomy" id="742817"/>
    <lineage>
        <taxon>Bacteria</taxon>
        <taxon>Pseudomonadati</taxon>
        <taxon>Bacteroidota</taxon>
        <taxon>Bacteroidia</taxon>
        <taxon>Bacteroidales</taxon>
        <taxon>Odoribacteraceae</taxon>
        <taxon>Odoribacter</taxon>
    </lineage>
</organism>
<proteinExistence type="predicted"/>
<dbReference type="Proteomes" id="UP000004892">
    <property type="component" value="Unassembled WGS sequence"/>
</dbReference>
<name>H1DJK8_9BACT</name>
<dbReference type="HOGENOM" id="CLU_025041_0_0_10"/>
<dbReference type="InterPro" id="IPR025631">
    <property type="entry name" value="Porin_10"/>
</dbReference>
<accession>H1DJK8</accession>
<reference evidence="2 3" key="1">
    <citation type="submission" date="2012-01" db="EMBL/GenBank/DDBJ databases">
        <title>The Genome Sequence of Odoribacter laneus YIT 12061.</title>
        <authorList>
            <consortium name="The Broad Institute Genome Sequencing Platform"/>
            <person name="Earl A."/>
            <person name="Ward D."/>
            <person name="Feldgarden M."/>
            <person name="Gevers D."/>
            <person name="Morotomi M."/>
            <person name="Young S.K."/>
            <person name="Zeng Q."/>
            <person name="Gargeya S."/>
            <person name="Fitzgerald M."/>
            <person name="Haas B."/>
            <person name="Abouelleil A."/>
            <person name="Alvarado L."/>
            <person name="Arachchi H.M."/>
            <person name="Berlin A."/>
            <person name="Chapman S.B."/>
            <person name="Gearin G."/>
            <person name="Goldberg J."/>
            <person name="Griggs A."/>
            <person name="Gujja S."/>
            <person name="Hansen M."/>
            <person name="Heiman D."/>
            <person name="Howarth C."/>
            <person name="Larimer J."/>
            <person name="Lui A."/>
            <person name="MacDonald P.J.P."/>
            <person name="McCowen C."/>
            <person name="Montmayeur A."/>
            <person name="Murphy C."/>
            <person name="Neiman D."/>
            <person name="Pearson M."/>
            <person name="Priest M."/>
            <person name="Roberts A."/>
            <person name="Saif S."/>
            <person name="Shea T."/>
            <person name="Sisk P."/>
            <person name="Stolte C."/>
            <person name="Sykes S."/>
            <person name="Wortman J."/>
            <person name="Nusbaum C."/>
            <person name="Birren B."/>
        </authorList>
    </citation>
    <scope>NUCLEOTIDE SEQUENCE [LARGE SCALE GENOMIC DNA]</scope>
    <source>
        <strain evidence="2 3">YIT 12061</strain>
    </source>
</reference>
<gene>
    <name evidence="2" type="ORF">HMPREF9449_02444</name>
</gene>
<dbReference type="RefSeq" id="WP_009137590.1">
    <property type="nucleotide sequence ID" value="NZ_JH594597.1"/>
</dbReference>
<protein>
    <recommendedName>
        <fullName evidence="4">Porin</fullName>
    </recommendedName>
</protein>
<dbReference type="GeneID" id="98069982"/>
<evidence type="ECO:0000313" key="2">
    <source>
        <dbReference type="EMBL" id="EHP46077.1"/>
    </source>
</evidence>
<feature type="chain" id="PRO_5003548753" description="Porin" evidence="1">
    <location>
        <begin position="20"/>
        <end position="650"/>
    </location>
</feature>
<dbReference type="EMBL" id="ADMC01000026">
    <property type="protein sequence ID" value="EHP46077.1"/>
    <property type="molecule type" value="Genomic_DNA"/>
</dbReference>
<evidence type="ECO:0000256" key="1">
    <source>
        <dbReference type="SAM" id="SignalP"/>
    </source>
</evidence>
<evidence type="ECO:0000313" key="3">
    <source>
        <dbReference type="Proteomes" id="UP000004892"/>
    </source>
</evidence>
<dbReference type="STRING" id="742817.HMPREF9449_02444"/>
<dbReference type="eggNOG" id="COG4206">
    <property type="taxonomic scope" value="Bacteria"/>
</dbReference>
<dbReference type="PATRIC" id="fig|742817.3.peg.2616"/>
<dbReference type="Pfam" id="PF14121">
    <property type="entry name" value="Porin_10"/>
    <property type="match status" value="1"/>
</dbReference>
<feature type="signal peptide" evidence="1">
    <location>
        <begin position="1"/>
        <end position="19"/>
    </location>
</feature>
<dbReference type="AlphaFoldDB" id="H1DJK8"/>